<proteinExistence type="predicted"/>
<comment type="subunit">
    <text evidence="1">Component of the NuA4 histone acetyltransferase complex.</text>
</comment>
<reference evidence="3 4" key="1">
    <citation type="submission" date="2014-04" db="EMBL/GenBank/DDBJ databases">
        <authorList>
            <consortium name="DOE Joint Genome Institute"/>
            <person name="Kuo A."/>
            <person name="Martino E."/>
            <person name="Perotto S."/>
            <person name="Kohler A."/>
            <person name="Nagy L.G."/>
            <person name="Floudas D."/>
            <person name="Copeland A."/>
            <person name="Barry K.W."/>
            <person name="Cichocki N."/>
            <person name="Veneault-Fourrey C."/>
            <person name="LaButti K."/>
            <person name="Lindquist E.A."/>
            <person name="Lipzen A."/>
            <person name="Lundell T."/>
            <person name="Morin E."/>
            <person name="Murat C."/>
            <person name="Sun H."/>
            <person name="Tunlid A."/>
            <person name="Henrissat B."/>
            <person name="Grigoriev I.V."/>
            <person name="Hibbett D.S."/>
            <person name="Martin F."/>
            <person name="Nordberg H.P."/>
            <person name="Cantor M.N."/>
            <person name="Hua S.X."/>
        </authorList>
    </citation>
    <scope>NUCLEOTIDE SEQUENCE [LARGE SCALE GENOMIC DNA]</scope>
    <source>
        <strain evidence="3 4">Zn</strain>
    </source>
</reference>
<organism evidence="3 4">
    <name type="scientific">Oidiodendron maius (strain Zn)</name>
    <dbReference type="NCBI Taxonomy" id="913774"/>
    <lineage>
        <taxon>Eukaryota</taxon>
        <taxon>Fungi</taxon>
        <taxon>Dikarya</taxon>
        <taxon>Ascomycota</taxon>
        <taxon>Pezizomycotina</taxon>
        <taxon>Leotiomycetes</taxon>
        <taxon>Leotiomycetes incertae sedis</taxon>
        <taxon>Myxotrichaceae</taxon>
        <taxon>Oidiodendron</taxon>
    </lineage>
</organism>
<evidence type="ECO:0000313" key="4">
    <source>
        <dbReference type="Proteomes" id="UP000054321"/>
    </source>
</evidence>
<dbReference type="Gene3D" id="2.40.50.40">
    <property type="match status" value="1"/>
</dbReference>
<keyword evidence="4" id="KW-1185">Reference proteome</keyword>
<protein>
    <recommendedName>
        <fullName evidence="5">Chromo domain-containing protein</fullName>
    </recommendedName>
</protein>
<dbReference type="HOGENOM" id="CLU_1034774_0_0_1"/>
<dbReference type="InParanoid" id="A0A0C3GE15"/>
<feature type="compositionally biased region" description="Polar residues" evidence="2">
    <location>
        <begin position="65"/>
        <end position="76"/>
    </location>
</feature>
<feature type="compositionally biased region" description="Basic and acidic residues" evidence="2">
    <location>
        <begin position="20"/>
        <end position="32"/>
    </location>
</feature>
<evidence type="ECO:0008006" key="5">
    <source>
        <dbReference type="Google" id="ProtNLM"/>
    </source>
</evidence>
<dbReference type="EMBL" id="KN832890">
    <property type="protein sequence ID" value="KIM94395.1"/>
    <property type="molecule type" value="Genomic_DNA"/>
</dbReference>
<name>A0A0C3GE15_OIDMZ</name>
<sequence>MTEIGGCYSTLHTLIELDGDSKLDNDDAEARHSPRYLNNGPADHDAMDLETSSAPSDLPADEPCNNANHTNSNSPPHSAKRVRLSSPYYAPNVGHNTTPPTLYDGDGKGSAEDTDSSNYAESRDDDVSSKRQELFVLKMTYLGTTSDDSNLGSTARPTPVAFGTASLTGAELCSQVIDEDQDWEVRRIIGREYVDGVLHYLVDWHPTLEPEHLLGHTKELVDEFKARLEEERVAKEGGGLSTLMKQKAAGQVAASGSQRLKRPRGRPRK</sequence>
<dbReference type="OrthoDB" id="3553834at2759"/>
<dbReference type="SUPFAM" id="SSF54160">
    <property type="entry name" value="Chromo domain-like"/>
    <property type="match status" value="1"/>
</dbReference>
<feature type="region of interest" description="Disordered" evidence="2">
    <location>
        <begin position="237"/>
        <end position="269"/>
    </location>
</feature>
<evidence type="ECO:0000313" key="3">
    <source>
        <dbReference type="EMBL" id="KIM94395.1"/>
    </source>
</evidence>
<dbReference type="InterPro" id="IPR016197">
    <property type="entry name" value="Chromo-like_dom_sf"/>
</dbReference>
<dbReference type="AlphaFoldDB" id="A0A0C3GE15"/>
<reference evidence="4" key="2">
    <citation type="submission" date="2015-01" db="EMBL/GenBank/DDBJ databases">
        <title>Evolutionary Origins and Diversification of the Mycorrhizal Mutualists.</title>
        <authorList>
            <consortium name="DOE Joint Genome Institute"/>
            <consortium name="Mycorrhizal Genomics Consortium"/>
            <person name="Kohler A."/>
            <person name="Kuo A."/>
            <person name="Nagy L.G."/>
            <person name="Floudas D."/>
            <person name="Copeland A."/>
            <person name="Barry K.W."/>
            <person name="Cichocki N."/>
            <person name="Veneault-Fourrey C."/>
            <person name="LaButti K."/>
            <person name="Lindquist E.A."/>
            <person name="Lipzen A."/>
            <person name="Lundell T."/>
            <person name="Morin E."/>
            <person name="Murat C."/>
            <person name="Riley R."/>
            <person name="Ohm R."/>
            <person name="Sun H."/>
            <person name="Tunlid A."/>
            <person name="Henrissat B."/>
            <person name="Grigoriev I.V."/>
            <person name="Hibbett D.S."/>
            <person name="Martin F."/>
        </authorList>
    </citation>
    <scope>NUCLEOTIDE SEQUENCE [LARGE SCALE GENOMIC DNA]</scope>
    <source>
        <strain evidence="4">Zn</strain>
    </source>
</reference>
<feature type="compositionally biased region" description="Basic residues" evidence="2">
    <location>
        <begin position="259"/>
        <end position="269"/>
    </location>
</feature>
<dbReference type="CDD" id="cd00024">
    <property type="entry name" value="CD_CSD"/>
    <property type="match status" value="1"/>
</dbReference>
<evidence type="ECO:0000256" key="2">
    <source>
        <dbReference type="SAM" id="MobiDB-lite"/>
    </source>
</evidence>
<feature type="region of interest" description="Disordered" evidence="2">
    <location>
        <begin position="20"/>
        <end position="128"/>
    </location>
</feature>
<accession>A0A0C3GE15</accession>
<evidence type="ECO:0000256" key="1">
    <source>
        <dbReference type="ARBA" id="ARBA00011353"/>
    </source>
</evidence>
<dbReference type="Proteomes" id="UP000054321">
    <property type="component" value="Unassembled WGS sequence"/>
</dbReference>
<gene>
    <name evidence="3" type="ORF">OIDMADRAFT_60723</name>
</gene>